<reference evidence="1 2" key="1">
    <citation type="submission" date="2011-10" db="EMBL/GenBank/DDBJ databases">
        <title>Whole genome sequence of Selenomonas ruminantium subsp. lactilytica TAM6421.</title>
        <authorList>
            <person name="Oguchi A."/>
            <person name="Ankai A."/>
            <person name="Kaneko J."/>
            <person name="Yamada-Narita S."/>
            <person name="Fukui S."/>
            <person name="Takahashi M."/>
            <person name="Onodera T."/>
            <person name="Kojima S."/>
            <person name="Fushimi T."/>
            <person name="Abe N."/>
            <person name="Kamio Y."/>
            <person name="Yamazaki S."/>
            <person name="Fujita N."/>
        </authorList>
    </citation>
    <scope>NUCLEOTIDE SEQUENCE [LARGE SCALE GENOMIC DNA]</scope>
    <source>
        <strain evidence="2">NBRC 103574 / TAM6421</strain>
        <plasmid evidence="1 2">pSRC3</plasmid>
    </source>
</reference>
<protein>
    <submittedName>
        <fullName evidence="1">Uncharacterized protein</fullName>
    </submittedName>
</protein>
<name>I0GWG7_SELRL</name>
<gene>
    <name evidence="1" type="ordered locus">SELR_pSRC300310</name>
</gene>
<accession>I0GWG7</accession>
<dbReference type="OrthoDB" id="2601636at2"/>
<evidence type="ECO:0000313" key="2">
    <source>
        <dbReference type="Proteomes" id="UP000007887"/>
    </source>
</evidence>
<proteinExistence type="predicted"/>
<evidence type="ECO:0000313" key="1">
    <source>
        <dbReference type="EMBL" id="BAL85104.1"/>
    </source>
</evidence>
<dbReference type="RefSeq" id="WP_014426122.1">
    <property type="nucleotide sequence ID" value="NC_017073.1"/>
</dbReference>
<dbReference type="EMBL" id="AP012300">
    <property type="protein sequence ID" value="BAL85104.1"/>
    <property type="molecule type" value="Genomic_DNA"/>
</dbReference>
<geneLocation type="plasmid" evidence="1 2">
    <name>pSRC3</name>
</geneLocation>
<dbReference type="KEGG" id="sri:SELR_pSRC300310"/>
<dbReference type="Proteomes" id="UP000007887">
    <property type="component" value="Plasmid pSRC3"/>
</dbReference>
<organism evidence="1 2">
    <name type="scientific">Selenomonas ruminantium subsp. lactilytica (strain NBRC 103574 / TAM6421)</name>
    <dbReference type="NCBI Taxonomy" id="927704"/>
    <lineage>
        <taxon>Bacteria</taxon>
        <taxon>Bacillati</taxon>
        <taxon>Bacillota</taxon>
        <taxon>Negativicutes</taxon>
        <taxon>Selenomonadales</taxon>
        <taxon>Selenomonadaceae</taxon>
        <taxon>Selenomonas</taxon>
    </lineage>
</organism>
<keyword evidence="1" id="KW-0614">Plasmid</keyword>
<dbReference type="HOGENOM" id="CLU_1440148_0_0_9"/>
<dbReference type="PATRIC" id="fig|927704.6.peg.3344"/>
<sequence length="188" mass="21391">MTYITEDELTKYCGLTVGVTMDHIEAASVLIDAYKGCSFGPVEYTERVDLTYRRTTEETRGKLIHYPRISIDKVSAKTRSPFGTDSLELEPECLEFDGDTSQYFSFYMPRSLMFRSTPKFITVKYTSGYPEVPEDVKRACGILACNIKQMGGILRWKSRDDYDIKVTLGNDGVMTEEVKRILDGVQVQ</sequence>
<dbReference type="AlphaFoldDB" id="I0GWG7"/>